<dbReference type="GO" id="GO:0030170">
    <property type="term" value="F:pyridoxal phosphate binding"/>
    <property type="evidence" value="ECO:0007669"/>
    <property type="project" value="InterPro"/>
</dbReference>
<dbReference type="GO" id="GO:0004400">
    <property type="term" value="F:histidinol-phosphate transaminase activity"/>
    <property type="evidence" value="ECO:0007669"/>
    <property type="project" value="UniProtKB-EC"/>
</dbReference>
<evidence type="ECO:0000256" key="3">
    <source>
        <dbReference type="ARBA" id="ARBA00008392"/>
    </source>
</evidence>
<evidence type="ECO:0000256" key="11">
    <source>
        <dbReference type="ARBA" id="ARBA00047481"/>
    </source>
</evidence>
<evidence type="ECO:0000259" key="12">
    <source>
        <dbReference type="Pfam" id="PF00155"/>
    </source>
</evidence>
<gene>
    <name evidence="13" type="ORF">DM01DRAFT_1409211</name>
</gene>
<dbReference type="CDD" id="cd00609">
    <property type="entry name" value="AAT_like"/>
    <property type="match status" value="1"/>
</dbReference>
<evidence type="ECO:0000256" key="5">
    <source>
        <dbReference type="ARBA" id="ARBA00022576"/>
    </source>
</evidence>
<dbReference type="InterPro" id="IPR001917">
    <property type="entry name" value="Aminotrans_II_pyridoxalP_BS"/>
</dbReference>
<evidence type="ECO:0000313" key="14">
    <source>
        <dbReference type="Proteomes" id="UP000242146"/>
    </source>
</evidence>
<proteinExistence type="inferred from homology"/>
<dbReference type="EC" id="2.6.1.9" evidence="4"/>
<sequence>MPFSLEKVIRPNILELQPYRCARDDYDSGILLDANENAYGPALVNQREGDLHRYPDPYHVKVKQALIQLRQLPSVNHVFLGVGSDEVIDLLMRVACVPASDKILITPPTYGMYSVCAHINDVQVVKTPLIVEGGAFQLDTEKVLQDLKANRQVKIVFLCSPGNPTGTCLSHESIRTVLESDYEGLVVVDEAYVDFVDHEQGSVASWVSKYPNLVVMQTLSKSFGLAGIRLGIAIGSPEVIQILNNTKAPYNIGTPSAQIAQEALSPQGVAQMMEYRGRLIRERGRVIDQLQQIPGMGRVLGTNDANFVLVQVLGKDTNTPCNQRAEAVYKHMAESKDVVVRFRGKELGCTGCVRITIGTEDENNQMLLRLKESLTAF</sequence>
<accession>A0A1X2GC03</accession>
<dbReference type="InterPro" id="IPR005861">
    <property type="entry name" value="HisP_aminotrans"/>
</dbReference>
<dbReference type="SUPFAM" id="SSF53383">
    <property type="entry name" value="PLP-dependent transferases"/>
    <property type="match status" value="1"/>
</dbReference>
<evidence type="ECO:0000256" key="2">
    <source>
        <dbReference type="ARBA" id="ARBA00005011"/>
    </source>
</evidence>
<keyword evidence="5 13" id="KW-0032">Aminotransferase</keyword>
<dbReference type="InterPro" id="IPR015424">
    <property type="entry name" value="PyrdxlP-dep_Trfase"/>
</dbReference>
<evidence type="ECO:0000256" key="8">
    <source>
        <dbReference type="ARBA" id="ARBA00022898"/>
    </source>
</evidence>
<evidence type="ECO:0000256" key="1">
    <source>
        <dbReference type="ARBA" id="ARBA00001933"/>
    </source>
</evidence>
<dbReference type="Proteomes" id="UP000242146">
    <property type="component" value="Unassembled WGS sequence"/>
</dbReference>
<dbReference type="InterPro" id="IPR015422">
    <property type="entry name" value="PyrdxlP-dep_Trfase_small"/>
</dbReference>
<dbReference type="GO" id="GO:0000105">
    <property type="term" value="P:L-histidine biosynthetic process"/>
    <property type="evidence" value="ECO:0007669"/>
    <property type="project" value="UniProtKB-KW"/>
</dbReference>
<organism evidence="13 14">
    <name type="scientific">Hesseltinella vesiculosa</name>
    <dbReference type="NCBI Taxonomy" id="101127"/>
    <lineage>
        <taxon>Eukaryota</taxon>
        <taxon>Fungi</taxon>
        <taxon>Fungi incertae sedis</taxon>
        <taxon>Mucoromycota</taxon>
        <taxon>Mucoromycotina</taxon>
        <taxon>Mucoromycetes</taxon>
        <taxon>Mucorales</taxon>
        <taxon>Cunninghamellaceae</taxon>
        <taxon>Hesseltinella</taxon>
    </lineage>
</organism>
<comment type="cofactor">
    <cofactor evidence="1">
        <name>pyridoxal 5'-phosphate</name>
        <dbReference type="ChEBI" id="CHEBI:597326"/>
    </cofactor>
</comment>
<keyword evidence="7 13" id="KW-0808">Transferase</keyword>
<comment type="catalytic activity">
    <reaction evidence="11">
        <text>L-histidinol phosphate + 2-oxoglutarate = 3-(imidazol-4-yl)-2-oxopropyl phosphate + L-glutamate</text>
        <dbReference type="Rhea" id="RHEA:23744"/>
        <dbReference type="ChEBI" id="CHEBI:16810"/>
        <dbReference type="ChEBI" id="CHEBI:29985"/>
        <dbReference type="ChEBI" id="CHEBI:57766"/>
        <dbReference type="ChEBI" id="CHEBI:57980"/>
        <dbReference type="EC" id="2.6.1.9"/>
    </reaction>
</comment>
<evidence type="ECO:0000256" key="6">
    <source>
        <dbReference type="ARBA" id="ARBA00022605"/>
    </source>
</evidence>
<feature type="domain" description="Aminotransferase class I/classII large" evidence="12">
    <location>
        <begin position="31"/>
        <end position="368"/>
    </location>
</feature>
<keyword evidence="8" id="KW-0663">Pyridoxal phosphate</keyword>
<evidence type="ECO:0000256" key="4">
    <source>
        <dbReference type="ARBA" id="ARBA00012748"/>
    </source>
</evidence>
<reference evidence="13 14" key="1">
    <citation type="submission" date="2016-07" db="EMBL/GenBank/DDBJ databases">
        <title>Pervasive Adenine N6-methylation of Active Genes in Fungi.</title>
        <authorList>
            <consortium name="DOE Joint Genome Institute"/>
            <person name="Mondo S.J."/>
            <person name="Dannebaum R.O."/>
            <person name="Kuo R.C."/>
            <person name="Labutti K."/>
            <person name="Haridas S."/>
            <person name="Kuo A."/>
            <person name="Salamov A."/>
            <person name="Ahrendt S.R."/>
            <person name="Lipzen A."/>
            <person name="Sullivan W."/>
            <person name="Andreopoulos W.B."/>
            <person name="Clum A."/>
            <person name="Lindquist E."/>
            <person name="Daum C."/>
            <person name="Ramamoorthy G.K."/>
            <person name="Gryganskyi A."/>
            <person name="Culley D."/>
            <person name="Magnuson J.K."/>
            <person name="James T.Y."/>
            <person name="O'Malley M.A."/>
            <person name="Stajich J.E."/>
            <person name="Spatafora J.W."/>
            <person name="Visel A."/>
            <person name="Grigoriev I.V."/>
        </authorList>
    </citation>
    <scope>NUCLEOTIDE SEQUENCE [LARGE SCALE GENOMIC DNA]</scope>
    <source>
        <strain evidence="13 14">NRRL 3301</strain>
    </source>
</reference>
<evidence type="ECO:0000256" key="10">
    <source>
        <dbReference type="ARBA" id="ARBA00030262"/>
    </source>
</evidence>
<evidence type="ECO:0000313" key="13">
    <source>
        <dbReference type="EMBL" id="ORX50222.1"/>
    </source>
</evidence>
<dbReference type="EMBL" id="MCGT01000024">
    <property type="protein sequence ID" value="ORX50222.1"/>
    <property type="molecule type" value="Genomic_DNA"/>
</dbReference>
<dbReference type="InterPro" id="IPR004839">
    <property type="entry name" value="Aminotransferase_I/II_large"/>
</dbReference>
<comment type="caution">
    <text evidence="13">The sequence shown here is derived from an EMBL/GenBank/DDBJ whole genome shotgun (WGS) entry which is preliminary data.</text>
</comment>
<dbReference type="STRING" id="101127.A0A1X2GC03"/>
<dbReference type="PANTHER" id="PTHR42885:SF2">
    <property type="entry name" value="HISTIDINOL-PHOSPHATE AMINOTRANSFERASE"/>
    <property type="match status" value="1"/>
</dbReference>
<comment type="similarity">
    <text evidence="3">Belongs to the class-II pyridoxal-phosphate-dependent aminotransferase family.</text>
</comment>
<dbReference type="Gene3D" id="3.90.1150.10">
    <property type="entry name" value="Aspartate Aminotransferase, domain 1"/>
    <property type="match status" value="1"/>
</dbReference>
<evidence type="ECO:0000256" key="7">
    <source>
        <dbReference type="ARBA" id="ARBA00022679"/>
    </source>
</evidence>
<name>A0A1X2GC03_9FUNG</name>
<protein>
    <recommendedName>
        <fullName evidence="4">histidinol-phosphate transaminase</fullName>
        <ecNumber evidence="4">2.6.1.9</ecNumber>
    </recommendedName>
    <alternativeName>
        <fullName evidence="10">Imidazole acetol-phosphate transaminase</fullName>
    </alternativeName>
</protein>
<dbReference type="PANTHER" id="PTHR42885">
    <property type="entry name" value="HISTIDINOL-PHOSPHATE AMINOTRANSFERASE-RELATED"/>
    <property type="match status" value="1"/>
</dbReference>
<dbReference type="NCBIfam" id="TIGR01141">
    <property type="entry name" value="hisC"/>
    <property type="match status" value="1"/>
</dbReference>
<dbReference type="HAMAP" id="MF_01023">
    <property type="entry name" value="HisC_aminotrans_2"/>
    <property type="match status" value="1"/>
</dbReference>
<keyword evidence="6" id="KW-0028">Amino-acid biosynthesis</keyword>
<keyword evidence="14" id="KW-1185">Reference proteome</keyword>
<dbReference type="Pfam" id="PF00155">
    <property type="entry name" value="Aminotran_1_2"/>
    <property type="match status" value="1"/>
</dbReference>
<dbReference type="AlphaFoldDB" id="A0A1X2GC03"/>
<dbReference type="OrthoDB" id="2015537at2759"/>
<comment type="pathway">
    <text evidence="2">Amino-acid biosynthesis; L-histidine biosynthesis; L-histidine from 5-phospho-alpha-D-ribose 1-diphosphate: step 7/9.</text>
</comment>
<evidence type="ECO:0000256" key="9">
    <source>
        <dbReference type="ARBA" id="ARBA00023102"/>
    </source>
</evidence>
<dbReference type="Gene3D" id="3.40.640.10">
    <property type="entry name" value="Type I PLP-dependent aspartate aminotransferase-like (Major domain)"/>
    <property type="match status" value="1"/>
</dbReference>
<keyword evidence="9" id="KW-0368">Histidine biosynthesis</keyword>
<dbReference type="InterPro" id="IPR015421">
    <property type="entry name" value="PyrdxlP-dep_Trfase_major"/>
</dbReference>
<dbReference type="PROSITE" id="PS00599">
    <property type="entry name" value="AA_TRANSFER_CLASS_2"/>
    <property type="match status" value="1"/>
</dbReference>